<comment type="caution">
    <text evidence="1">The sequence shown here is derived from an EMBL/GenBank/DDBJ whole genome shotgun (WGS) entry which is preliminary data.</text>
</comment>
<evidence type="ECO:0000313" key="2">
    <source>
        <dbReference type="Proteomes" id="UP000277094"/>
    </source>
</evidence>
<dbReference type="RefSeq" id="WP_123232523.1">
    <property type="nucleotide sequence ID" value="NZ_RJSG01000001.1"/>
</dbReference>
<name>A0A3N0E0J2_9ACTN</name>
<dbReference type="AlphaFoldDB" id="A0A3N0E0J2"/>
<gene>
    <name evidence="1" type="ORF">EFL95_02910</name>
</gene>
<reference evidence="1 2" key="1">
    <citation type="submission" date="2018-11" db="EMBL/GenBank/DDBJ databases">
        <authorList>
            <person name="Li F."/>
        </authorList>
    </citation>
    <scope>NUCLEOTIDE SEQUENCE [LARGE SCALE GENOMIC DNA]</scope>
    <source>
        <strain evidence="1 2">KIS18-7</strain>
    </source>
</reference>
<dbReference type="EMBL" id="RJSG01000001">
    <property type="protein sequence ID" value="RNL81320.1"/>
    <property type="molecule type" value="Genomic_DNA"/>
</dbReference>
<proteinExistence type="predicted"/>
<organism evidence="1 2">
    <name type="scientific">Nocardioides marmorisolisilvae</name>
    <dbReference type="NCBI Taxonomy" id="1542737"/>
    <lineage>
        <taxon>Bacteria</taxon>
        <taxon>Bacillati</taxon>
        <taxon>Actinomycetota</taxon>
        <taxon>Actinomycetes</taxon>
        <taxon>Propionibacteriales</taxon>
        <taxon>Nocardioidaceae</taxon>
        <taxon>Nocardioides</taxon>
    </lineage>
</organism>
<dbReference type="InterPro" id="IPR038312">
    <property type="entry name" value="DUF5063_sf"/>
</dbReference>
<evidence type="ECO:0000313" key="1">
    <source>
        <dbReference type="EMBL" id="RNL81320.1"/>
    </source>
</evidence>
<accession>A0A3N0E0J2</accession>
<dbReference type="Gene3D" id="1.20.120.1550">
    <property type="entry name" value="Protein of unknown function DUF5063"/>
    <property type="match status" value="1"/>
</dbReference>
<dbReference type="Pfam" id="PF16702">
    <property type="entry name" value="DUF5063"/>
    <property type="match status" value="1"/>
</dbReference>
<dbReference type="Proteomes" id="UP000277094">
    <property type="component" value="Unassembled WGS sequence"/>
</dbReference>
<dbReference type="InterPro" id="IPR032025">
    <property type="entry name" value="DUF5063"/>
</dbReference>
<dbReference type="OrthoDB" id="3524665at2"/>
<keyword evidence="2" id="KW-1185">Reference proteome</keyword>
<protein>
    <submittedName>
        <fullName evidence="1">DUF5063 domain-containing protein</fullName>
    </submittedName>
</protein>
<sequence length="187" mass="20404">MSDHEFDDFAQQIADAAEAFLRGLEAVSKEEDAGTAVPLMLLEVSQLLLAGARLGAQQDFQPEGEYQPDVGPDPDLDAMRLRLAAKLGPVDTYSHNFEPYDPETFTSSLSDDLTSIATDIANGLRHFRAGNVEEALWWWQYSYLASWGGQAVGVLGALHSVVAHSRLDLDVDESDQIEAADELLGQP</sequence>